<proteinExistence type="predicted"/>
<dbReference type="OrthoDB" id="5348860at2"/>
<dbReference type="AlphaFoldDB" id="H8KUM7"/>
<evidence type="ECO:0000313" key="3">
    <source>
        <dbReference type="Proteomes" id="UP000007590"/>
    </source>
</evidence>
<dbReference type="HOGENOM" id="CLU_095662_0_0_10"/>
<reference evidence="2" key="1">
    <citation type="submission" date="2012-02" db="EMBL/GenBank/DDBJ databases">
        <title>The complete genome of Solitalea canadensis DSM 3403.</title>
        <authorList>
            <consortium name="US DOE Joint Genome Institute (JGI-PGF)"/>
            <person name="Lucas S."/>
            <person name="Copeland A."/>
            <person name="Lapidus A."/>
            <person name="Glavina del Rio T."/>
            <person name="Dalin E."/>
            <person name="Tice H."/>
            <person name="Bruce D."/>
            <person name="Goodwin L."/>
            <person name="Pitluck S."/>
            <person name="Peters L."/>
            <person name="Ovchinnikova G."/>
            <person name="Lu M."/>
            <person name="Kyrpides N."/>
            <person name="Mavromatis K."/>
            <person name="Ivanova N."/>
            <person name="Brettin T."/>
            <person name="Detter J.C."/>
            <person name="Han C."/>
            <person name="Larimer F."/>
            <person name="Land M."/>
            <person name="Hauser L."/>
            <person name="Markowitz V."/>
            <person name="Cheng J.-F."/>
            <person name="Hugenholtz P."/>
            <person name="Woyke T."/>
            <person name="Wu D."/>
            <person name="Spring S."/>
            <person name="Schroeder M."/>
            <person name="Kopitz M."/>
            <person name="Brambilla E."/>
            <person name="Klenk H.-P."/>
            <person name="Eisen J.A."/>
        </authorList>
    </citation>
    <scope>NUCLEOTIDE SEQUENCE</scope>
    <source>
        <strain evidence="2">DSM 3403</strain>
    </source>
</reference>
<dbReference type="EMBL" id="CP003349">
    <property type="protein sequence ID" value="AFD07451.1"/>
    <property type="molecule type" value="Genomic_DNA"/>
</dbReference>
<dbReference type="Gene3D" id="2.40.128.640">
    <property type="match status" value="1"/>
</dbReference>
<dbReference type="Pfam" id="PF04170">
    <property type="entry name" value="NlpE"/>
    <property type="match status" value="1"/>
</dbReference>
<organism evidence="2 3">
    <name type="scientific">Solitalea canadensis (strain ATCC 29591 / DSM 3403 / JCM 21819 / LMG 8368 / NBRC 15130 / NCIMB 12057 / USAM 9D)</name>
    <name type="common">Flexibacter canadensis</name>
    <dbReference type="NCBI Taxonomy" id="929556"/>
    <lineage>
        <taxon>Bacteria</taxon>
        <taxon>Pseudomonadati</taxon>
        <taxon>Bacteroidota</taxon>
        <taxon>Sphingobacteriia</taxon>
        <taxon>Sphingobacteriales</taxon>
        <taxon>Sphingobacteriaceae</taxon>
        <taxon>Solitalea</taxon>
    </lineage>
</organism>
<keyword evidence="2" id="KW-0449">Lipoprotein</keyword>
<dbReference type="eggNOG" id="COG3015">
    <property type="taxonomic scope" value="Bacteria"/>
</dbReference>
<dbReference type="RefSeq" id="WP_014680678.1">
    <property type="nucleotide sequence ID" value="NC_017770.1"/>
</dbReference>
<feature type="signal peptide" evidence="1">
    <location>
        <begin position="1"/>
        <end position="21"/>
    </location>
</feature>
<dbReference type="KEGG" id="scn:Solca_2410"/>
<gene>
    <name evidence="2" type="ordered locus">Solca_2410</name>
</gene>
<sequence>MKKIFYLGLAIMLLAACQSNQKQKAAESAADSIAASIDSALSDSSNTEEVMDKKLMGSYSGTLPCADCEGIKTELFIYLDNTYVLKETYLGKGDGKPFESTGKINTERGYDKDNDATVYVLNYDKPGQERYFVRFTNKGNKLVMLDKERKMIESKLNYSLDKL</sequence>
<keyword evidence="3" id="KW-1185">Reference proteome</keyword>
<dbReference type="InterPro" id="IPR007298">
    <property type="entry name" value="Cu-R_lipoprotein_NlpE"/>
</dbReference>
<dbReference type="Proteomes" id="UP000007590">
    <property type="component" value="Chromosome"/>
</dbReference>
<dbReference type="PROSITE" id="PS51257">
    <property type="entry name" value="PROKAR_LIPOPROTEIN"/>
    <property type="match status" value="1"/>
</dbReference>
<keyword evidence="1" id="KW-0732">Signal</keyword>
<evidence type="ECO:0000313" key="2">
    <source>
        <dbReference type="EMBL" id="AFD07451.1"/>
    </source>
</evidence>
<accession>H8KUM7</accession>
<name>H8KUM7_SOLCM</name>
<feature type="chain" id="PRO_5003613422" evidence="1">
    <location>
        <begin position="22"/>
        <end position="163"/>
    </location>
</feature>
<protein>
    <submittedName>
        <fullName evidence="2">Putative lipoprotein NlpE involved in copper resistance</fullName>
    </submittedName>
</protein>
<evidence type="ECO:0000256" key="1">
    <source>
        <dbReference type="SAM" id="SignalP"/>
    </source>
</evidence>